<dbReference type="eggNOG" id="ENOG5033JJU">
    <property type="taxonomic scope" value="Bacteria"/>
</dbReference>
<keyword evidence="2" id="KW-1185">Reference proteome</keyword>
<comment type="caution">
    <text evidence="1">The sequence shown here is derived from an EMBL/GenBank/DDBJ whole genome shotgun (WGS) entry which is preliminary data.</text>
</comment>
<name>U2HHZ4_9SPHI</name>
<dbReference type="Proteomes" id="UP000016584">
    <property type="component" value="Unassembled WGS sequence"/>
</dbReference>
<protein>
    <submittedName>
        <fullName evidence="1">Uncharacterized protein</fullName>
    </submittedName>
</protein>
<accession>U2HHZ4</accession>
<dbReference type="STRING" id="1346330.M472_21735"/>
<sequence length="223" mass="24749">MIFGVYKINICSFGVVQKNRNKNINNRKMKTTIFAAVASVLLMTSCGDGGIYPQNEGGGKAVKQIIDKNFDGEKQVQELTIKAKDELYGELGTLTAVYWDGDKQMEDVFSSSDGMKESAETFGSKQKMTHLPKTKTVAIKEFDVEPIPYKVGEAAGLIPEEYENYALADYQFTVGDDGKIKQLFTINTTKKGEGKTQNGRMVSQNYYPFKFKIDDAGKVVAID</sequence>
<dbReference type="AlphaFoldDB" id="U2HHZ4"/>
<evidence type="ECO:0000313" key="2">
    <source>
        <dbReference type="Proteomes" id="UP000016584"/>
    </source>
</evidence>
<reference evidence="1 2" key="1">
    <citation type="journal article" date="2013" name="Genome Announc.">
        <title>The Draft Genome Sequence of Sphingomonas paucimobilis Strain HER1398 (Proteobacteria), Host to the Giant PAU Phage, Indicates That It Is a Member of the Genus Sphingobacterium (Bacteroidetes).</title>
        <authorList>
            <person name="White R.A.III."/>
            <person name="Suttle C.A."/>
        </authorList>
    </citation>
    <scope>NUCLEOTIDE SEQUENCE [LARGE SCALE GENOMIC DNA]</scope>
    <source>
        <strain evidence="1 2">HER1398</strain>
    </source>
</reference>
<dbReference type="EMBL" id="ATDL01000001">
    <property type="protein sequence ID" value="ERJ61381.1"/>
    <property type="molecule type" value="Genomic_DNA"/>
</dbReference>
<proteinExistence type="predicted"/>
<dbReference type="PATRIC" id="fig|1346330.5.peg.38"/>
<gene>
    <name evidence="1" type="ORF">M472_21735</name>
</gene>
<evidence type="ECO:0000313" key="1">
    <source>
        <dbReference type="EMBL" id="ERJ61381.1"/>
    </source>
</evidence>
<organism evidence="1 2">
    <name type="scientific">Sphingobacterium paucimobilis HER1398</name>
    <dbReference type="NCBI Taxonomy" id="1346330"/>
    <lineage>
        <taxon>Bacteria</taxon>
        <taxon>Pseudomonadati</taxon>
        <taxon>Bacteroidota</taxon>
        <taxon>Sphingobacteriia</taxon>
        <taxon>Sphingobacteriales</taxon>
        <taxon>Sphingobacteriaceae</taxon>
        <taxon>Sphingobacterium</taxon>
    </lineage>
</organism>